<keyword evidence="2" id="KW-0812">Transmembrane</keyword>
<protein>
    <submittedName>
        <fullName evidence="3">Uncharacterized protein</fullName>
    </submittedName>
</protein>
<proteinExistence type="predicted"/>
<evidence type="ECO:0000256" key="1">
    <source>
        <dbReference type="SAM" id="MobiDB-lite"/>
    </source>
</evidence>
<dbReference type="Proteomes" id="UP000249915">
    <property type="component" value="Unassembled WGS sequence"/>
</dbReference>
<reference evidence="3 4" key="1">
    <citation type="submission" date="2016-07" db="EMBL/GenBank/DDBJ databases">
        <title>Draft genome sequence of Prauserella muralis DSM 45305, isolated from a mould-covered wall in an indoor environment.</title>
        <authorList>
            <person name="Ruckert C."/>
            <person name="Albersmeier A."/>
            <person name="Jiang C.-L."/>
            <person name="Jiang Y."/>
            <person name="Kalinowski J."/>
            <person name="Schneider O."/>
            <person name="Winkler A."/>
            <person name="Zotchev S.B."/>
        </authorList>
    </citation>
    <scope>NUCLEOTIDE SEQUENCE [LARGE SCALE GENOMIC DNA]</scope>
    <source>
        <strain evidence="3 4">DSM 45305</strain>
    </source>
</reference>
<keyword evidence="2" id="KW-1133">Transmembrane helix</keyword>
<feature type="transmembrane region" description="Helical" evidence="2">
    <location>
        <begin position="183"/>
        <end position="205"/>
    </location>
</feature>
<evidence type="ECO:0000313" key="4">
    <source>
        <dbReference type="Proteomes" id="UP000249915"/>
    </source>
</evidence>
<feature type="compositionally biased region" description="Pro residues" evidence="1">
    <location>
        <begin position="62"/>
        <end position="94"/>
    </location>
</feature>
<dbReference type="AlphaFoldDB" id="A0A2V4B9P7"/>
<feature type="region of interest" description="Disordered" evidence="1">
    <location>
        <begin position="1"/>
        <end position="176"/>
    </location>
</feature>
<keyword evidence="2" id="KW-0472">Membrane</keyword>
<organism evidence="3 4">
    <name type="scientific">Prauserella muralis</name>
    <dbReference type="NCBI Taxonomy" id="588067"/>
    <lineage>
        <taxon>Bacteria</taxon>
        <taxon>Bacillati</taxon>
        <taxon>Actinomycetota</taxon>
        <taxon>Actinomycetes</taxon>
        <taxon>Pseudonocardiales</taxon>
        <taxon>Pseudonocardiaceae</taxon>
        <taxon>Prauserella</taxon>
    </lineage>
</organism>
<feature type="compositionally biased region" description="Basic and acidic residues" evidence="1">
    <location>
        <begin position="13"/>
        <end position="25"/>
    </location>
</feature>
<sequence>MRRLDADLAAGRITHDQHRRQRDEILAEASGIPLMSPVPSPRRRSADKTGQPRWEAANPAHQQPPPPPAGPPPAPPGHPAPSPPSPPSPGPAPQTPQAGPEPVTRKLDPTALLASDRQTTAPSPADERPTDSMPYPDRTSARPAELTMPITRVGARPEPFAGPPPPGAPHREPPANRGAARTWLLIALAVLVALAAVIGGAWWLGRGGSDPGGGQAVQDTTARTAEPALEDRLPRLPGKPNPNSSTMSVDKGLELGLYSAEDAEAMRRGGAREVVYRSSSDGAHLTDGYTVIALPTPSAAQAEALAGELNRSITARGFTRVPLDGEQGLVALNRTDSTGRVSVVWYASGDTTVGIGVSQAADGDENQLRERLVRTIDSVSAVLPQD</sequence>
<gene>
    <name evidence="3" type="ORF">BAY60_05400</name>
</gene>
<comment type="caution">
    <text evidence="3">The sequence shown here is derived from an EMBL/GenBank/DDBJ whole genome shotgun (WGS) entry which is preliminary data.</text>
</comment>
<accession>A0A2V4B9P7</accession>
<feature type="region of interest" description="Disordered" evidence="1">
    <location>
        <begin position="209"/>
        <end position="249"/>
    </location>
</feature>
<name>A0A2V4B9P7_9PSEU</name>
<evidence type="ECO:0000256" key="2">
    <source>
        <dbReference type="SAM" id="Phobius"/>
    </source>
</evidence>
<dbReference type="EMBL" id="MASW01000001">
    <property type="protein sequence ID" value="PXY31781.1"/>
    <property type="molecule type" value="Genomic_DNA"/>
</dbReference>
<keyword evidence="4" id="KW-1185">Reference proteome</keyword>
<evidence type="ECO:0000313" key="3">
    <source>
        <dbReference type="EMBL" id="PXY31781.1"/>
    </source>
</evidence>